<dbReference type="InterPro" id="IPR036950">
    <property type="entry name" value="PBP_transglycosylase"/>
</dbReference>
<evidence type="ECO:0000256" key="6">
    <source>
        <dbReference type="ARBA" id="ARBA00022676"/>
    </source>
</evidence>
<evidence type="ECO:0000256" key="11">
    <source>
        <dbReference type="ARBA" id="ARBA00049902"/>
    </source>
</evidence>
<keyword evidence="8" id="KW-0378">Hydrolase</keyword>
<evidence type="ECO:0000256" key="9">
    <source>
        <dbReference type="ARBA" id="ARBA00023268"/>
    </source>
</evidence>
<name>A0A1C7H0Q3_9BACE</name>
<reference evidence="17" key="1">
    <citation type="submission" date="2016-04" db="EMBL/GenBank/DDBJ databases">
        <title>Complete Genome Sequences of Twelve Strains of a Stable Defined Moderately Diverse Mouse Microbiota 2 (sDMDMm2).</title>
        <authorList>
            <person name="Uchimura Y."/>
            <person name="Wyss M."/>
            <person name="Brugiroux S."/>
            <person name="Limenitakis J.P."/>
            <person name="Stecher B."/>
            <person name="McCoy K.D."/>
            <person name="Macpherson A.J."/>
        </authorList>
    </citation>
    <scope>NUCLEOTIDE SEQUENCE [LARGE SCALE GENOMIC DNA]</scope>
    <source>
        <strain evidence="17">I48</strain>
    </source>
</reference>
<evidence type="ECO:0000313" key="16">
    <source>
        <dbReference type="EMBL" id="ANU57127.1"/>
    </source>
</evidence>
<feature type="domain" description="Penicillin-binding C-terminal" evidence="15">
    <location>
        <begin position="723"/>
        <end position="808"/>
    </location>
</feature>
<dbReference type="PANTHER" id="PTHR32282">
    <property type="entry name" value="BINDING PROTEIN TRANSPEPTIDASE, PUTATIVE-RELATED"/>
    <property type="match status" value="1"/>
</dbReference>
<evidence type="ECO:0000259" key="14">
    <source>
        <dbReference type="Pfam" id="PF00912"/>
    </source>
</evidence>
<evidence type="ECO:0000256" key="5">
    <source>
        <dbReference type="ARBA" id="ARBA00022670"/>
    </source>
</evidence>
<dbReference type="GO" id="GO:0008658">
    <property type="term" value="F:penicillin binding"/>
    <property type="evidence" value="ECO:0007669"/>
    <property type="project" value="InterPro"/>
</dbReference>
<keyword evidence="9" id="KW-0511">Multifunctional enzyme</keyword>
<dbReference type="GO" id="GO:0006508">
    <property type="term" value="P:proteolysis"/>
    <property type="evidence" value="ECO:0007669"/>
    <property type="project" value="UniProtKB-KW"/>
</dbReference>
<comment type="similarity">
    <text evidence="2">In the C-terminal section; belongs to the transpeptidase family.</text>
</comment>
<feature type="region of interest" description="Disordered" evidence="12">
    <location>
        <begin position="480"/>
        <end position="527"/>
    </location>
</feature>
<dbReference type="Pfam" id="PF00905">
    <property type="entry name" value="Transpeptidase"/>
    <property type="match status" value="1"/>
</dbReference>
<proteinExistence type="inferred from homology"/>
<evidence type="ECO:0000256" key="12">
    <source>
        <dbReference type="SAM" id="MobiDB-lite"/>
    </source>
</evidence>
<dbReference type="Gene3D" id="3.40.710.10">
    <property type="entry name" value="DD-peptidase/beta-lactamase superfamily"/>
    <property type="match status" value="1"/>
</dbReference>
<sequence>MNPIKFFKRLSVTKKVMTISITLLIIGYIFCLPRQLFHVPYSTVVTDRNEELLGARIASDGQWRFPPRKTTPEKIKQCLITFEDKHFYHHWGVNPLATGRALYQNLKNKRVVSGGSTLTMQTIRLARNKPRTLGEKVVEMIWATRLEFRASKEEILSMYVSHAPFGGNVVGLDAAAWRYFGHSAEDLSWAESAVLAVLPNAPAMIHLSKGRKTLLSKRNRLLKQLLEEEIIDASTYELAVSEPLPDEPHPLPQIAPHLVSRFYQERNGLYTRSTIDRGIQSHIESLAERWSNEFNRSDIRNLAILVIDIPTNQVVAYCGNVHFNRKQEGSQVDVIQAPRSTGSILKPFLYNAMLQEGSLLPKMLLPDVPVNINGFTPQNFSMQFEGAVPASEALARSLNIPAVTMLQRYGVPKFHHLLQQMGFKTINRAASHYGLSLILGGAEATLWDVTNAYAQMGRRLSSNSPSPTVSQGKEAQILLETENTEPINNDTKQTSRNHKSNHNKQEKRKQSNSSPISVKEDSEETTSAKAGAAWLTLSALTEVNRPEEIDWKSIPSMQTIAWKTGTSYGFRDAWAVGVTPRYAVGVWVGNATGEGKPGLVGAQTAGPVLFDIFSYLPSSPWFERPTGVFVDAEICRQSGHLKGRFCEETDTVLILPAGLRTEACPYHHLVTLSADESHRIYENCANTEPTIQKSWFALPPVWEWYYKQHHPEYKPLPPFKAGCGEDSFQSMQFIYPPMNAHIKLPKQLDGSKGFLTVELAHSNPNATIFWHIDDTYQTQTQDFHKISLQPAPGKHSLTAVDGEGNTVSTTVFIE</sequence>
<accession>A0A1C7H0Q3</accession>
<dbReference type="RefSeq" id="WP_065538275.1">
    <property type="nucleotide sequence ID" value="NZ_CARILY010000067.1"/>
</dbReference>
<evidence type="ECO:0000256" key="4">
    <source>
        <dbReference type="ARBA" id="ARBA00022645"/>
    </source>
</evidence>
<comment type="similarity">
    <text evidence="3">In the N-terminal section; belongs to the glycosyltransferase 51 family.</text>
</comment>
<dbReference type="NCBIfam" id="TIGR02073">
    <property type="entry name" value="PBP_1c"/>
    <property type="match status" value="1"/>
</dbReference>
<dbReference type="EMBL" id="CP015401">
    <property type="protein sequence ID" value="ANU57127.1"/>
    <property type="molecule type" value="Genomic_DNA"/>
</dbReference>
<feature type="compositionally biased region" description="Basic residues" evidence="12">
    <location>
        <begin position="495"/>
        <end position="507"/>
    </location>
</feature>
<dbReference type="KEGG" id="bcae:A4V03_05745"/>
<evidence type="ECO:0000256" key="2">
    <source>
        <dbReference type="ARBA" id="ARBA00007090"/>
    </source>
</evidence>
<feature type="compositionally biased region" description="Polar residues" evidence="12">
    <location>
        <begin position="484"/>
        <end position="494"/>
    </location>
</feature>
<dbReference type="GO" id="GO:0004180">
    <property type="term" value="F:carboxypeptidase activity"/>
    <property type="evidence" value="ECO:0007669"/>
    <property type="project" value="UniProtKB-KW"/>
</dbReference>
<evidence type="ECO:0000256" key="10">
    <source>
        <dbReference type="ARBA" id="ARBA00044770"/>
    </source>
</evidence>
<keyword evidence="7" id="KW-0808">Transferase</keyword>
<comment type="catalytic activity">
    <reaction evidence="11">
        <text>[GlcNAc-(1-&gt;4)-Mur2Ac(oyl-L-Ala-gamma-D-Glu-L-Lys-D-Ala-D-Ala)](n)-di-trans,octa-cis-undecaprenyl diphosphate + beta-D-GlcNAc-(1-&gt;4)-Mur2Ac(oyl-L-Ala-gamma-D-Glu-L-Lys-D-Ala-D-Ala)-di-trans,octa-cis-undecaprenyl diphosphate = [GlcNAc-(1-&gt;4)-Mur2Ac(oyl-L-Ala-gamma-D-Glu-L-Lys-D-Ala-D-Ala)](n+1)-di-trans,octa-cis-undecaprenyl diphosphate + di-trans,octa-cis-undecaprenyl diphosphate + H(+)</text>
        <dbReference type="Rhea" id="RHEA:23708"/>
        <dbReference type="Rhea" id="RHEA-COMP:9602"/>
        <dbReference type="Rhea" id="RHEA-COMP:9603"/>
        <dbReference type="ChEBI" id="CHEBI:15378"/>
        <dbReference type="ChEBI" id="CHEBI:58405"/>
        <dbReference type="ChEBI" id="CHEBI:60033"/>
        <dbReference type="ChEBI" id="CHEBI:78435"/>
        <dbReference type="EC" id="2.4.99.28"/>
    </reaction>
</comment>
<evidence type="ECO:0000256" key="1">
    <source>
        <dbReference type="ARBA" id="ARBA00004752"/>
    </source>
</evidence>
<dbReference type="Gene3D" id="1.10.3810.10">
    <property type="entry name" value="Biosynthetic peptidoglycan transglycosylase-like"/>
    <property type="match status" value="1"/>
</dbReference>
<feature type="domain" description="Glycosyl transferase family 51" evidence="14">
    <location>
        <begin position="66"/>
        <end position="225"/>
    </location>
</feature>
<dbReference type="EC" id="2.4.99.28" evidence="10"/>
<evidence type="ECO:0000313" key="17">
    <source>
        <dbReference type="Proteomes" id="UP000092631"/>
    </source>
</evidence>
<dbReference type="AlphaFoldDB" id="A0A1C7H0Q3"/>
<organism evidence="16 17">
    <name type="scientific">Bacteroides caecimuris</name>
    <dbReference type="NCBI Taxonomy" id="1796613"/>
    <lineage>
        <taxon>Bacteria</taxon>
        <taxon>Pseudomonadati</taxon>
        <taxon>Bacteroidota</taxon>
        <taxon>Bacteroidia</taxon>
        <taxon>Bacteroidales</taxon>
        <taxon>Bacteroidaceae</taxon>
        <taxon>Bacteroides</taxon>
    </lineage>
</organism>
<dbReference type="InterPro" id="IPR011815">
    <property type="entry name" value="PBP_1c"/>
</dbReference>
<dbReference type="SUPFAM" id="SSF53955">
    <property type="entry name" value="Lysozyme-like"/>
    <property type="match status" value="1"/>
</dbReference>
<keyword evidence="5" id="KW-0645">Protease</keyword>
<feature type="domain" description="Penicillin-binding protein transpeptidase" evidence="13">
    <location>
        <begin position="303"/>
        <end position="594"/>
    </location>
</feature>
<dbReference type="InterPro" id="IPR050396">
    <property type="entry name" value="Glycosyltr_51/Transpeptidase"/>
</dbReference>
<dbReference type="OrthoDB" id="9766909at2"/>
<dbReference type="GO" id="GO:0009252">
    <property type="term" value="P:peptidoglycan biosynthetic process"/>
    <property type="evidence" value="ECO:0007669"/>
    <property type="project" value="InterPro"/>
</dbReference>
<dbReference type="Pfam" id="PF06832">
    <property type="entry name" value="BiPBP_C"/>
    <property type="match status" value="1"/>
</dbReference>
<dbReference type="GO" id="GO:0008955">
    <property type="term" value="F:peptidoglycan glycosyltransferase activity"/>
    <property type="evidence" value="ECO:0007669"/>
    <property type="project" value="UniProtKB-EC"/>
</dbReference>
<keyword evidence="4" id="KW-0121">Carboxypeptidase</keyword>
<comment type="pathway">
    <text evidence="1">Cell wall biogenesis; peptidoglycan biosynthesis.</text>
</comment>
<evidence type="ECO:0000256" key="3">
    <source>
        <dbReference type="ARBA" id="ARBA00007739"/>
    </source>
</evidence>
<dbReference type="Pfam" id="PF00912">
    <property type="entry name" value="Transgly"/>
    <property type="match status" value="1"/>
</dbReference>
<evidence type="ECO:0000259" key="13">
    <source>
        <dbReference type="Pfam" id="PF00905"/>
    </source>
</evidence>
<evidence type="ECO:0000256" key="7">
    <source>
        <dbReference type="ARBA" id="ARBA00022679"/>
    </source>
</evidence>
<protein>
    <recommendedName>
        <fullName evidence="10">peptidoglycan glycosyltransferase</fullName>
        <ecNumber evidence="10">2.4.99.28</ecNumber>
    </recommendedName>
</protein>
<gene>
    <name evidence="16" type="ORF">A4V03_05745</name>
</gene>
<keyword evidence="6" id="KW-0328">Glycosyltransferase</keyword>
<evidence type="ECO:0000256" key="8">
    <source>
        <dbReference type="ARBA" id="ARBA00022801"/>
    </source>
</evidence>
<dbReference type="SUPFAM" id="SSF56601">
    <property type="entry name" value="beta-lactamase/transpeptidase-like"/>
    <property type="match status" value="1"/>
</dbReference>
<dbReference type="Proteomes" id="UP000092631">
    <property type="component" value="Chromosome"/>
</dbReference>
<dbReference type="GeneID" id="82186635"/>
<dbReference type="PANTHER" id="PTHR32282:SF15">
    <property type="entry name" value="PENICILLIN-BINDING PROTEIN 1C"/>
    <property type="match status" value="1"/>
</dbReference>
<dbReference type="InterPro" id="IPR012338">
    <property type="entry name" value="Beta-lactam/transpept-like"/>
</dbReference>
<keyword evidence="17" id="KW-1185">Reference proteome</keyword>
<evidence type="ECO:0000259" key="15">
    <source>
        <dbReference type="Pfam" id="PF06832"/>
    </source>
</evidence>
<dbReference type="InterPro" id="IPR001264">
    <property type="entry name" value="Glyco_trans_51"/>
</dbReference>
<dbReference type="InterPro" id="IPR023346">
    <property type="entry name" value="Lysozyme-like_dom_sf"/>
</dbReference>
<dbReference type="InterPro" id="IPR001460">
    <property type="entry name" value="PCN-bd_Tpept"/>
</dbReference>
<dbReference type="GO" id="GO:0030288">
    <property type="term" value="C:outer membrane-bounded periplasmic space"/>
    <property type="evidence" value="ECO:0007669"/>
    <property type="project" value="TreeGrafter"/>
</dbReference>
<dbReference type="InterPro" id="IPR009647">
    <property type="entry name" value="PBP_C"/>
</dbReference>